<comment type="caution">
    <text evidence="6">The sequence shown here is derived from an EMBL/GenBank/DDBJ whole genome shotgun (WGS) entry which is preliminary data.</text>
</comment>
<dbReference type="PRINTS" id="PR00368">
    <property type="entry name" value="FADPNR"/>
</dbReference>
<dbReference type="InterPro" id="IPR041117">
    <property type="entry name" value="SoxA_A3"/>
</dbReference>
<dbReference type="InterPro" id="IPR006222">
    <property type="entry name" value="GCVT_N"/>
</dbReference>
<dbReference type="Pfam" id="PF13510">
    <property type="entry name" value="Fer2_4"/>
    <property type="match status" value="1"/>
</dbReference>
<dbReference type="InterPro" id="IPR027266">
    <property type="entry name" value="TrmE/GcvT-like"/>
</dbReference>
<evidence type="ECO:0000259" key="4">
    <source>
        <dbReference type="Pfam" id="PF08669"/>
    </source>
</evidence>
<accession>A0A8J3DXH6</accession>
<reference evidence="6" key="2">
    <citation type="submission" date="2020-09" db="EMBL/GenBank/DDBJ databases">
        <authorList>
            <person name="Sun Q."/>
            <person name="Kim S."/>
        </authorList>
    </citation>
    <scope>NUCLEOTIDE SEQUENCE</scope>
    <source>
        <strain evidence="6">KCTC 42249</strain>
    </source>
</reference>
<keyword evidence="2" id="KW-0560">Oxidoreductase</keyword>
<feature type="domain" description="SoxA A3" evidence="5">
    <location>
        <begin position="450"/>
        <end position="534"/>
    </location>
</feature>
<dbReference type="Proteomes" id="UP000630142">
    <property type="component" value="Unassembled WGS sequence"/>
</dbReference>
<evidence type="ECO:0000313" key="6">
    <source>
        <dbReference type="EMBL" id="GHD16193.1"/>
    </source>
</evidence>
<sequence>MTSHRIGSLAAETLHFTFDGTRYHGRPGDTIASALLANGVRVVGRSFKYHRPRGIMGYGVEEPNALVDVTLNGITTPNLRATTEALVDGMIVRSVNASPTAADDRKGFLDRFAQFLPAGFYYKTFIWPDWHRFEPSIRAMAGLGRLDPRNQPPAQNPQIAAHCDVLVIGGGPAGLHAAQQAMGEGKSVMLVDDQPVIGGSLLSRSAEIDGKPGLEWAATVSADLQANGHRVLTDTTAYGIYDHNLVALWQRRAGQSDAQWRVRAKEIVLAAGAIERPLIFPDNDRPGVMLADAALSYLARHKVLVGRRIVLATNNDRAYPVADALRRAGAAVTIADLRPQASDGALASAKIEAVHGPKGVEAVTISGQRIAADSLLMAGGLTPSVHLYCQAGGKLTYDETIAAFVPRDDLPGIRVVGAAAGQYALTEILSLGGEPHPYAIAPAWPQRDAKGRQWVDFQNDVTVKDIALAERENFRSVEHLKRYTTLGMATDQGKTSNMNGLATMAALTGQTIPQTGTTTYRPPFVPVPFGVVAGRRRGEFFNPVRRLVLEREHRDAGAVFREYGGWLRPAWFGGANAAANIRREAIAARTTVGILDGSPLGKIEVIGADAGALVDYNSYNTLSNLKPSRIRYGFMLTESGVIYDDGVTSKISDEHYVVSCSSGHVAGVVARLEEWRQDRFDPARVFVHNSTPQWATLTASGPNSKALVAALGLGVDLDDAALPHMAFADGQFQAAPARVSRVSFTGDRSYEIAVPSAKAASLLAAMQEAGKPLDAVLMGSEALLLLRAEKGYVIAGKDTDGTTMPQDLGIIGPMQKRQNEYVGRRSLLTDNAQRPDRSHFVGLTVEGDTTLPVGAHGVETLNSKRRSIGFVTSSYDSPTLNRPIALGLIERGMERKGEVIDLVHLGQTFRARIAEPCAFDPEGARLNA</sequence>
<dbReference type="Pfam" id="PF08669">
    <property type="entry name" value="GCV_T_C"/>
    <property type="match status" value="1"/>
</dbReference>
<dbReference type="InterPro" id="IPR042204">
    <property type="entry name" value="2Fe-2S-bd_N"/>
</dbReference>
<dbReference type="InterPro" id="IPR013977">
    <property type="entry name" value="GcvT_C"/>
</dbReference>
<dbReference type="PANTHER" id="PTHR43757:SF2">
    <property type="entry name" value="AMINOMETHYLTRANSFERASE, MITOCHONDRIAL"/>
    <property type="match status" value="1"/>
</dbReference>
<keyword evidence="7" id="KW-1185">Reference proteome</keyword>
<dbReference type="InterPro" id="IPR036188">
    <property type="entry name" value="FAD/NAD-bd_sf"/>
</dbReference>
<dbReference type="PANTHER" id="PTHR43757">
    <property type="entry name" value="AMINOMETHYLTRANSFERASE"/>
    <property type="match status" value="1"/>
</dbReference>
<dbReference type="GO" id="GO:0016491">
    <property type="term" value="F:oxidoreductase activity"/>
    <property type="evidence" value="ECO:0007669"/>
    <property type="project" value="UniProtKB-KW"/>
</dbReference>
<organism evidence="6 7">
    <name type="scientific">Tianweitania populi</name>
    <dbReference type="NCBI Taxonomy" id="1607949"/>
    <lineage>
        <taxon>Bacteria</taxon>
        <taxon>Pseudomonadati</taxon>
        <taxon>Pseudomonadota</taxon>
        <taxon>Alphaproteobacteria</taxon>
        <taxon>Hyphomicrobiales</taxon>
        <taxon>Phyllobacteriaceae</taxon>
        <taxon>Tianweitania</taxon>
    </lineage>
</organism>
<dbReference type="InterPro" id="IPR028896">
    <property type="entry name" value="GcvT/YgfZ/DmdA"/>
</dbReference>
<dbReference type="EMBL" id="BMZQ01000002">
    <property type="protein sequence ID" value="GHD16193.1"/>
    <property type="molecule type" value="Genomic_DNA"/>
</dbReference>
<dbReference type="InterPro" id="IPR029043">
    <property type="entry name" value="GcvT/YgfZ_C"/>
</dbReference>
<gene>
    <name evidence="6" type="ORF">GCM10016234_24030</name>
</gene>
<dbReference type="SUPFAM" id="SSF51905">
    <property type="entry name" value="FAD/NAD(P)-binding domain"/>
    <property type="match status" value="1"/>
</dbReference>
<protein>
    <submittedName>
        <fullName evidence="6">Sarcosine oxidase subunit alpha</fullName>
    </submittedName>
</protein>
<name>A0A8J3DXH6_9HYPH</name>
<dbReference type="Pfam" id="PF01571">
    <property type="entry name" value="GCV_T"/>
    <property type="match status" value="1"/>
</dbReference>
<dbReference type="Pfam" id="PF12831">
    <property type="entry name" value="FAD_oxidored"/>
    <property type="match status" value="1"/>
</dbReference>
<dbReference type="RefSeq" id="WP_189504141.1">
    <property type="nucleotide sequence ID" value="NZ_BMZQ01000002.1"/>
</dbReference>
<dbReference type="SUPFAM" id="SSF103025">
    <property type="entry name" value="Folate-binding domain"/>
    <property type="match status" value="1"/>
</dbReference>
<evidence type="ECO:0000256" key="1">
    <source>
        <dbReference type="ARBA" id="ARBA00008609"/>
    </source>
</evidence>
<feature type="domain" description="GCVT N-terminal" evidence="3">
    <location>
        <begin position="551"/>
        <end position="810"/>
    </location>
</feature>
<dbReference type="SUPFAM" id="SSF101790">
    <property type="entry name" value="Aminomethyltransferase beta-barrel domain"/>
    <property type="match status" value="1"/>
</dbReference>
<dbReference type="Gene3D" id="3.50.50.60">
    <property type="entry name" value="FAD/NAD(P)-binding domain"/>
    <property type="match status" value="1"/>
</dbReference>
<dbReference type="Gene3D" id="3.10.20.440">
    <property type="entry name" value="2Fe-2S iron-sulphur cluster binding domain, sarcosine oxidase, alpha subunit, N-terminal domain"/>
    <property type="match status" value="1"/>
</dbReference>
<dbReference type="Gene3D" id="3.30.1360.120">
    <property type="entry name" value="Probable tRNA modification gtpase trme, domain 1"/>
    <property type="match status" value="1"/>
</dbReference>
<evidence type="ECO:0000259" key="5">
    <source>
        <dbReference type="Pfam" id="PF17806"/>
    </source>
</evidence>
<evidence type="ECO:0000256" key="2">
    <source>
        <dbReference type="ARBA" id="ARBA00023002"/>
    </source>
</evidence>
<dbReference type="AlphaFoldDB" id="A0A8J3DXH6"/>
<dbReference type="PRINTS" id="PR00469">
    <property type="entry name" value="PNDRDTASEII"/>
</dbReference>
<evidence type="ECO:0000259" key="3">
    <source>
        <dbReference type="Pfam" id="PF01571"/>
    </source>
</evidence>
<reference evidence="6" key="1">
    <citation type="journal article" date="2014" name="Int. J. Syst. Evol. Microbiol.">
        <title>Complete genome sequence of Corynebacterium casei LMG S-19264T (=DSM 44701T), isolated from a smear-ripened cheese.</title>
        <authorList>
            <consortium name="US DOE Joint Genome Institute (JGI-PGF)"/>
            <person name="Walter F."/>
            <person name="Albersmeier A."/>
            <person name="Kalinowski J."/>
            <person name="Ruckert C."/>
        </authorList>
    </citation>
    <scope>NUCLEOTIDE SEQUENCE</scope>
    <source>
        <strain evidence="6">KCTC 42249</strain>
    </source>
</reference>
<comment type="similarity">
    <text evidence="1">Belongs to the GcvT family.</text>
</comment>
<dbReference type="Pfam" id="PF17806">
    <property type="entry name" value="SO_alpha_A3"/>
    <property type="match status" value="1"/>
</dbReference>
<evidence type="ECO:0000313" key="7">
    <source>
        <dbReference type="Proteomes" id="UP000630142"/>
    </source>
</evidence>
<proteinExistence type="inferred from homology"/>
<feature type="domain" description="Aminomethyltransferase C-terminal" evidence="4">
    <location>
        <begin position="840"/>
        <end position="920"/>
    </location>
</feature>